<evidence type="ECO:0000256" key="1">
    <source>
        <dbReference type="ARBA" id="ARBA00000026"/>
    </source>
</evidence>
<dbReference type="InterPro" id="IPR052058">
    <property type="entry name" value="Alcohol_O-acetyltransferase"/>
</dbReference>
<evidence type="ECO:0000313" key="14">
    <source>
        <dbReference type="EMBL" id="MUN36170.1"/>
    </source>
</evidence>
<dbReference type="EC" id="2.3.1.282" evidence="5"/>
<keyword evidence="7" id="KW-0808">Transferase</keyword>
<keyword evidence="8" id="KW-0012">Acyltransferase</keyword>
<comment type="catalytic activity">
    <reaction evidence="2">
        <text>2 a mycocerosyl-[mycocerosic acid synthase] + a phenolphthiocerol = a dimycocerosyl phenolphthiocerol + 2 holo-[mycocerosic acid synthase].</text>
        <dbReference type="EC" id="2.3.1.282"/>
    </reaction>
</comment>
<dbReference type="EMBL" id="WOFH01000002">
    <property type="protein sequence ID" value="MUN36170.1"/>
    <property type="molecule type" value="Genomic_DNA"/>
</dbReference>
<evidence type="ECO:0000259" key="13">
    <source>
        <dbReference type="Pfam" id="PF16911"/>
    </source>
</evidence>
<evidence type="ECO:0000256" key="3">
    <source>
        <dbReference type="ARBA" id="ARBA00001907"/>
    </source>
</evidence>
<evidence type="ECO:0000256" key="12">
    <source>
        <dbReference type="SAM" id="MobiDB-lite"/>
    </source>
</evidence>
<evidence type="ECO:0000256" key="4">
    <source>
        <dbReference type="ARBA" id="ARBA00006558"/>
    </source>
</evidence>
<dbReference type="RefSeq" id="WP_156215153.1">
    <property type="nucleotide sequence ID" value="NZ_WOFH01000002.1"/>
</dbReference>
<keyword evidence="15" id="KW-1185">Reference proteome</keyword>
<comment type="similarity">
    <text evidence="4">Belongs to the acyltransferase PapA5 family.</text>
</comment>
<feature type="compositionally biased region" description="Basic and acidic residues" evidence="12">
    <location>
        <begin position="149"/>
        <end position="167"/>
    </location>
</feature>
<dbReference type="Pfam" id="PF16911">
    <property type="entry name" value="PapA_C"/>
    <property type="match status" value="1"/>
</dbReference>
<proteinExistence type="inferred from homology"/>
<evidence type="ECO:0000256" key="10">
    <source>
        <dbReference type="ARBA" id="ARBA00032317"/>
    </source>
</evidence>
<dbReference type="PANTHER" id="PTHR28037">
    <property type="entry name" value="ALCOHOL O-ACETYLTRANSFERASE 1-RELATED"/>
    <property type="match status" value="1"/>
</dbReference>
<feature type="compositionally biased region" description="Pro residues" evidence="12">
    <location>
        <begin position="168"/>
        <end position="181"/>
    </location>
</feature>
<name>A0A7K1KVH1_9ACTN</name>
<comment type="catalytic activity">
    <reaction evidence="1">
        <text>2 a mycocerosyl-[mycocerosic acid synthase] + a phthiocerol = a dimycocerosyl phthiocerol + 2 holo-[mycocerosic acid synthase].</text>
        <dbReference type="EC" id="2.3.1.282"/>
    </reaction>
</comment>
<evidence type="ECO:0000256" key="5">
    <source>
        <dbReference type="ARBA" id="ARBA00012866"/>
    </source>
</evidence>
<organism evidence="14 15">
    <name type="scientific">Actinomadura litoris</name>
    <dbReference type="NCBI Taxonomy" id="2678616"/>
    <lineage>
        <taxon>Bacteria</taxon>
        <taxon>Bacillati</taxon>
        <taxon>Actinomycetota</taxon>
        <taxon>Actinomycetes</taxon>
        <taxon>Streptosporangiales</taxon>
        <taxon>Thermomonosporaceae</taxon>
        <taxon>Actinomadura</taxon>
    </lineage>
</organism>
<dbReference type="PANTHER" id="PTHR28037:SF1">
    <property type="entry name" value="ALCOHOL O-ACETYLTRANSFERASE 1-RELATED"/>
    <property type="match status" value="1"/>
</dbReference>
<evidence type="ECO:0000256" key="8">
    <source>
        <dbReference type="ARBA" id="ARBA00023315"/>
    </source>
</evidence>
<evidence type="ECO:0000256" key="11">
    <source>
        <dbReference type="ARBA" id="ARBA00033407"/>
    </source>
</evidence>
<dbReference type="Proteomes" id="UP000432015">
    <property type="component" value="Unassembled WGS sequence"/>
</dbReference>
<dbReference type="AlphaFoldDB" id="A0A7K1KVH1"/>
<dbReference type="GO" id="GO:0016746">
    <property type="term" value="F:acyltransferase activity"/>
    <property type="evidence" value="ECO:0007669"/>
    <property type="project" value="UniProtKB-KW"/>
</dbReference>
<dbReference type="SUPFAM" id="SSF52777">
    <property type="entry name" value="CoA-dependent acyltransferases"/>
    <property type="match status" value="2"/>
</dbReference>
<evidence type="ECO:0000313" key="15">
    <source>
        <dbReference type="Proteomes" id="UP000432015"/>
    </source>
</evidence>
<evidence type="ECO:0000256" key="7">
    <source>
        <dbReference type="ARBA" id="ARBA00022679"/>
    </source>
</evidence>
<dbReference type="InterPro" id="IPR023213">
    <property type="entry name" value="CAT-like_dom_sf"/>
</dbReference>
<accession>A0A7K1KVH1</accession>
<protein>
    <recommendedName>
        <fullName evidence="6">Phthiocerol/phthiodiolone dimycocerosyl transferase</fullName>
        <ecNumber evidence="5">2.3.1.282</ecNumber>
    </recommendedName>
    <alternativeName>
        <fullName evidence="11">Acyltransferase PapA5</fullName>
    </alternativeName>
    <alternativeName>
        <fullName evidence="9">Phthiocerol/phthiodiolone O-acyltransferase</fullName>
    </alternativeName>
    <alternativeName>
        <fullName evidence="10">Polyketide synthase-associated protein A5</fullName>
    </alternativeName>
</protein>
<gene>
    <name evidence="14" type="ORF">GNZ18_06110</name>
</gene>
<feature type="domain" description="Phthiocerol/phthiodiolone dimycocerosyl transferase C-terminal" evidence="13">
    <location>
        <begin position="195"/>
        <end position="371"/>
    </location>
</feature>
<evidence type="ECO:0000256" key="9">
    <source>
        <dbReference type="ARBA" id="ARBA00030465"/>
    </source>
</evidence>
<evidence type="ECO:0000256" key="2">
    <source>
        <dbReference type="ARBA" id="ARBA00000625"/>
    </source>
</evidence>
<dbReference type="InterPro" id="IPR031641">
    <property type="entry name" value="PapA_C"/>
</dbReference>
<feature type="region of interest" description="Disordered" evidence="12">
    <location>
        <begin position="148"/>
        <end position="187"/>
    </location>
</feature>
<reference evidence="14 15" key="1">
    <citation type="submission" date="2019-11" db="EMBL/GenBank/DDBJ databases">
        <authorList>
            <person name="Cao P."/>
        </authorList>
    </citation>
    <scope>NUCLEOTIDE SEQUENCE [LARGE SCALE GENOMIC DNA]</scope>
    <source>
        <strain evidence="14 15">NEAU-AAG5</strain>
    </source>
</reference>
<evidence type="ECO:0000256" key="6">
    <source>
        <dbReference type="ARBA" id="ARBA00013449"/>
    </source>
</evidence>
<comment type="caution">
    <text evidence="14">The sequence shown here is derived from an EMBL/GenBank/DDBJ whole genome shotgun (WGS) entry which is preliminary data.</text>
</comment>
<sequence>MPADERVLTPRESMIVASGASPAFITVTAEGDLDAGALDRAMGLLARAHPILRTEIVRTGGERFVLRVAAGRPPLVLHEDGTTFTDVVTAPWRVGERAARLVVLREGRRCTIVLAVHHAVADGRLITALLQRLVEHYDALVSGVPVPAADRDGLDPPLEEVLRREGPPDPAPPPRPAPPPEVATLAPRTVQPNGPASFGFTNLRFDPEATARFVAAAKLHGLSVSSLVAGAMATSLRTLHETGGPLTLALCLQVDLRARMSPPIPPEAAMSAVGSVIINLPVAREATPVEVGLRVDGEMEAAADRALHQARLLAAGTLDLSGTQEISVSISNLGRLSFPATAGGLRFEAIRSVATMPFMRVPALVSNTVNGSLNLDLIYNRAFLADEPARHLTRELRNRMAAPAGTGARSPV</sequence>
<comment type="catalytic activity">
    <reaction evidence="3">
        <text>2 a mycocerosyl-[mycocerosic acid synthase] + a phthiodiolone = a dimycocerosyl phthiodiolone + 2 holo-[mycocerosic acid synthase].</text>
        <dbReference type="EC" id="2.3.1.282"/>
    </reaction>
</comment>
<dbReference type="Gene3D" id="3.30.559.30">
    <property type="entry name" value="Nonribosomal peptide synthetase, condensation domain"/>
    <property type="match status" value="1"/>
</dbReference>
<dbReference type="Gene3D" id="3.30.559.10">
    <property type="entry name" value="Chloramphenicol acetyltransferase-like domain"/>
    <property type="match status" value="1"/>
</dbReference>